<evidence type="ECO:0000313" key="11">
    <source>
        <dbReference type="EMBL" id="AHE98120.1"/>
    </source>
</evidence>
<evidence type="ECO:0000256" key="2">
    <source>
        <dbReference type="ARBA" id="ARBA00022596"/>
    </source>
</evidence>
<dbReference type="KEGG" id="tti:THITH_07420"/>
<dbReference type="CDD" id="cd22231">
    <property type="entry name" value="RHH_NikR_HicB-like"/>
    <property type="match status" value="1"/>
</dbReference>
<keyword evidence="12" id="KW-1185">Reference proteome</keyword>
<feature type="domain" description="Ribbon-helix-helix protein CopG" evidence="9">
    <location>
        <begin position="3"/>
        <end position="44"/>
    </location>
</feature>
<feature type="binding site" evidence="7">
    <location>
        <position position="89"/>
    </location>
    <ligand>
        <name>Ni(2+)</name>
        <dbReference type="ChEBI" id="CHEBI:49786"/>
    </ligand>
</feature>
<gene>
    <name evidence="11" type="ORF">THITH_07420</name>
</gene>
<dbReference type="HAMAP" id="MF_00476">
    <property type="entry name" value="NikR"/>
    <property type="match status" value="1"/>
</dbReference>
<dbReference type="GO" id="GO:0016151">
    <property type="term" value="F:nickel cation binding"/>
    <property type="evidence" value="ECO:0007669"/>
    <property type="project" value="UniProtKB-UniRule"/>
</dbReference>
<dbReference type="GO" id="GO:0010045">
    <property type="term" value="P:response to nickel cation"/>
    <property type="evidence" value="ECO:0007669"/>
    <property type="project" value="InterPro"/>
</dbReference>
<keyword evidence="4 7" id="KW-0805">Transcription regulation</keyword>
<dbReference type="InterPro" id="IPR027271">
    <property type="entry name" value="Acetolactate_synth/TF_NikR_C"/>
</dbReference>
<dbReference type="Pfam" id="PF08753">
    <property type="entry name" value="NikR_C"/>
    <property type="match status" value="1"/>
</dbReference>
<comment type="similarity">
    <text evidence="1 7">Belongs to the transcriptional regulatory CopG/NikR family.</text>
</comment>
<evidence type="ECO:0000256" key="1">
    <source>
        <dbReference type="ARBA" id="ARBA00008478"/>
    </source>
</evidence>
<dbReference type="NCBIfam" id="NF003381">
    <property type="entry name" value="PRK04460.1"/>
    <property type="match status" value="1"/>
</dbReference>
<feature type="region of interest" description="Disordered" evidence="8">
    <location>
        <begin position="132"/>
        <end position="156"/>
    </location>
</feature>
<dbReference type="InterPro" id="IPR022988">
    <property type="entry name" value="Ni_resp_reg_NikR"/>
</dbReference>
<dbReference type="OrthoDB" id="9806294at2"/>
<evidence type="ECO:0000256" key="5">
    <source>
        <dbReference type="ARBA" id="ARBA00023125"/>
    </source>
</evidence>
<dbReference type="HOGENOM" id="CLU_113319_1_4_6"/>
<dbReference type="AlphaFoldDB" id="W0DMJ6"/>
<comment type="function">
    <text evidence="7">Transcriptional regulator.</text>
</comment>
<dbReference type="Gene3D" id="3.30.70.1150">
    <property type="entry name" value="ACT-like. Chain A, domain 2"/>
    <property type="match status" value="1"/>
</dbReference>
<evidence type="ECO:0000259" key="9">
    <source>
        <dbReference type="Pfam" id="PF01402"/>
    </source>
</evidence>
<evidence type="ECO:0000256" key="8">
    <source>
        <dbReference type="SAM" id="MobiDB-lite"/>
    </source>
</evidence>
<organism evidence="11 12">
    <name type="scientific">Thioalkalivibrio paradoxus ARh 1</name>
    <dbReference type="NCBI Taxonomy" id="713585"/>
    <lineage>
        <taxon>Bacteria</taxon>
        <taxon>Pseudomonadati</taxon>
        <taxon>Pseudomonadota</taxon>
        <taxon>Gammaproteobacteria</taxon>
        <taxon>Chromatiales</taxon>
        <taxon>Ectothiorhodospiraceae</taxon>
        <taxon>Thioalkalivibrio</taxon>
    </lineage>
</organism>
<dbReference type="Gene3D" id="1.10.1220.10">
    <property type="entry name" value="Met repressor-like"/>
    <property type="match status" value="1"/>
</dbReference>
<protein>
    <recommendedName>
        <fullName evidence="7">Putative nickel-responsive regulator</fullName>
    </recommendedName>
</protein>
<dbReference type="InterPro" id="IPR002145">
    <property type="entry name" value="CopG"/>
</dbReference>
<dbReference type="NCBIfam" id="NF002815">
    <property type="entry name" value="PRK02967.1"/>
    <property type="match status" value="1"/>
</dbReference>
<dbReference type="Pfam" id="PF01402">
    <property type="entry name" value="RHH_1"/>
    <property type="match status" value="1"/>
</dbReference>
<dbReference type="RefSeq" id="WP_006747760.1">
    <property type="nucleotide sequence ID" value="NZ_CP007029.1"/>
</dbReference>
<evidence type="ECO:0000256" key="6">
    <source>
        <dbReference type="ARBA" id="ARBA00023163"/>
    </source>
</evidence>
<evidence type="ECO:0000256" key="7">
    <source>
        <dbReference type="HAMAP-Rule" id="MF_00476"/>
    </source>
</evidence>
<dbReference type="InterPro" id="IPR010985">
    <property type="entry name" value="Ribbon_hlx_hlx"/>
</dbReference>
<evidence type="ECO:0000259" key="10">
    <source>
        <dbReference type="Pfam" id="PF08753"/>
    </source>
</evidence>
<feature type="binding site" evidence="7">
    <location>
        <position position="91"/>
    </location>
    <ligand>
        <name>Ni(2+)</name>
        <dbReference type="ChEBI" id="CHEBI:49786"/>
    </ligand>
</feature>
<proteinExistence type="inferred from homology"/>
<evidence type="ECO:0000256" key="4">
    <source>
        <dbReference type="ARBA" id="ARBA00023015"/>
    </source>
</evidence>
<dbReference type="SUPFAM" id="SSF47598">
    <property type="entry name" value="Ribbon-helix-helix"/>
    <property type="match status" value="1"/>
</dbReference>
<dbReference type="STRING" id="713585.THITH_07420"/>
<feature type="binding site" evidence="7">
    <location>
        <position position="78"/>
    </location>
    <ligand>
        <name>Ni(2+)</name>
        <dbReference type="ChEBI" id="CHEBI:49786"/>
    </ligand>
</feature>
<keyword evidence="6 7" id="KW-0804">Transcription</keyword>
<dbReference type="Proteomes" id="UP000005289">
    <property type="component" value="Chromosome"/>
</dbReference>
<evidence type="ECO:0000313" key="12">
    <source>
        <dbReference type="Proteomes" id="UP000005289"/>
    </source>
</evidence>
<dbReference type="SUPFAM" id="SSF55021">
    <property type="entry name" value="ACT-like"/>
    <property type="match status" value="1"/>
</dbReference>
<evidence type="ECO:0000256" key="3">
    <source>
        <dbReference type="ARBA" id="ARBA00022723"/>
    </source>
</evidence>
<feature type="domain" description="Transcription factor NikR nickel binding C-terminal" evidence="10">
    <location>
        <begin position="55"/>
        <end position="130"/>
    </location>
</feature>
<keyword evidence="5 7" id="KW-0238">DNA-binding</keyword>
<feature type="compositionally biased region" description="Basic residues" evidence="8">
    <location>
        <begin position="147"/>
        <end position="156"/>
    </location>
</feature>
<dbReference type="InterPro" id="IPR013321">
    <property type="entry name" value="Arc_rbn_hlx_hlx"/>
</dbReference>
<sequence length="156" mass="17348">MSERFTVSVEPLLAQEFDAYIKRKGYSNRSEAVRDLIRGALARERLDDTGAGHCVGVLSYMYDHHERELSKRLTQVHHAHYNLTVTTLHMHLDHDLCVESVLLKGDVSDVQAFAESVMARPGIRHGQLHRIPLDPAPEQDPAATAHGHAHGHGHGG</sequence>
<name>W0DMJ6_9GAMM</name>
<dbReference type="GO" id="GO:0003677">
    <property type="term" value="F:DNA binding"/>
    <property type="evidence" value="ECO:0007669"/>
    <property type="project" value="UniProtKB-KW"/>
</dbReference>
<dbReference type="GO" id="GO:0003700">
    <property type="term" value="F:DNA-binding transcription factor activity"/>
    <property type="evidence" value="ECO:0007669"/>
    <property type="project" value="UniProtKB-UniRule"/>
</dbReference>
<dbReference type="PANTHER" id="PTHR34719">
    <property type="entry name" value="NICKEL-RESPONSIVE REGULATOR"/>
    <property type="match status" value="1"/>
</dbReference>
<dbReference type="InterPro" id="IPR050192">
    <property type="entry name" value="CopG/NikR_regulator"/>
</dbReference>
<dbReference type="InterPro" id="IPR045865">
    <property type="entry name" value="ACT-like_dom_sf"/>
</dbReference>
<comment type="cofactor">
    <cofactor evidence="7">
        <name>Ni(2+)</name>
        <dbReference type="ChEBI" id="CHEBI:49786"/>
    </cofactor>
    <text evidence="7">Binds 1 nickel ion per subunit.</text>
</comment>
<keyword evidence="2 7" id="KW-0533">Nickel</keyword>
<feature type="binding site" evidence="7">
    <location>
        <position position="97"/>
    </location>
    <ligand>
        <name>Ni(2+)</name>
        <dbReference type="ChEBI" id="CHEBI:49786"/>
    </ligand>
</feature>
<keyword evidence="3 7" id="KW-0479">Metal-binding</keyword>
<dbReference type="InterPro" id="IPR014864">
    <property type="entry name" value="TF_NikR_Ni-bd_C"/>
</dbReference>
<dbReference type="EMBL" id="CP007029">
    <property type="protein sequence ID" value="AHE98120.1"/>
    <property type="molecule type" value="Genomic_DNA"/>
</dbReference>
<accession>W0DMJ6</accession>
<dbReference type="PANTHER" id="PTHR34719:SF2">
    <property type="entry name" value="NICKEL-RESPONSIVE REGULATOR"/>
    <property type="match status" value="1"/>
</dbReference>
<reference evidence="11 12" key="1">
    <citation type="submission" date="2013-12" db="EMBL/GenBank/DDBJ databases">
        <authorList>
            <consortium name="DOE Joint Genome Institute"/>
            <person name="Muyzer G."/>
            <person name="Huntemann M."/>
            <person name="Han J."/>
            <person name="Chen A."/>
            <person name="Kyrpides N."/>
            <person name="Mavromatis K."/>
            <person name="Markowitz V."/>
            <person name="Palaniappan K."/>
            <person name="Ivanova N."/>
            <person name="Schaumberg A."/>
            <person name="Pati A."/>
            <person name="Liolios K."/>
            <person name="Nordberg H.P."/>
            <person name="Cantor M.N."/>
            <person name="Hua S.X."/>
            <person name="Woyke T."/>
        </authorList>
    </citation>
    <scope>NUCLEOTIDE SEQUENCE [LARGE SCALE GENOMIC DNA]</scope>
    <source>
        <strain evidence="11 12">ARh 1</strain>
    </source>
</reference>